<protein>
    <recommendedName>
        <fullName evidence="6">Peptidase S1 domain-containing protein</fullName>
    </recommendedName>
</protein>
<dbReference type="InterPro" id="IPR018114">
    <property type="entry name" value="TRYPSIN_HIS"/>
</dbReference>
<feature type="signal peptide" evidence="3">
    <location>
        <begin position="1"/>
        <end position="20"/>
    </location>
</feature>
<feature type="region of interest" description="Disordered" evidence="2">
    <location>
        <begin position="99"/>
        <end position="169"/>
    </location>
</feature>
<reference evidence="5" key="1">
    <citation type="journal article" date="2019" name="Int. J. Syst. Evol. Microbiol.">
        <title>The Global Catalogue of Microorganisms (GCM) 10K type strain sequencing project: providing services to taxonomists for standard genome sequencing and annotation.</title>
        <authorList>
            <consortium name="The Broad Institute Genomics Platform"/>
            <consortium name="The Broad Institute Genome Sequencing Center for Infectious Disease"/>
            <person name="Wu L."/>
            <person name="Ma J."/>
        </authorList>
    </citation>
    <scope>NUCLEOTIDE SEQUENCE [LARGE SCALE GENOMIC DNA]</scope>
    <source>
        <strain evidence="5">CGMCC 4.7132</strain>
    </source>
</reference>
<keyword evidence="1 3" id="KW-0732">Signal</keyword>
<comment type="caution">
    <text evidence="4">The sequence shown here is derived from an EMBL/GenBank/DDBJ whole genome shotgun (WGS) entry which is preliminary data.</text>
</comment>
<sequence length="388" mass="39918">MTPILPLIAAASLVTGPAGAAPADRQVSPARVIHTDAAEAAGQAASAGVVQHVAALTGAEQRRVLTYWTPRRMARALPGGLLGAVAKIGRLGSGALPLRVAGARPPGHGRPAAPSRPTPPSHPADPPRERPAGEGPPARGGAPGVPGAPSSSAAGARTPTVNTSAARWSAGGAVTRTTGRVFLTMRGVDYVCSAGAIRSRNMDVVLTAGHCVKDGKGAWAENWTFVPGYESGSRPYGVFTARRMLVPEPWSRKGDDSSDLGMVAVNPSGDRHLGQIVGGQEIGFGVRRGGRAFGFGFPADPPYDGEHLIYCSGATHADPHGQTRDQGMRCDLTAGSSGGPWLSSFDPATGQGVVTSVSSFKYSDDAGTMYGPYFGDQARRLFEAAQRA</sequence>
<dbReference type="EMBL" id="JBHSFP010000001">
    <property type="protein sequence ID" value="MFC4529707.1"/>
    <property type="molecule type" value="Genomic_DNA"/>
</dbReference>
<evidence type="ECO:0000256" key="2">
    <source>
        <dbReference type="SAM" id="MobiDB-lite"/>
    </source>
</evidence>
<dbReference type="PANTHER" id="PTHR15462">
    <property type="entry name" value="SERINE PROTEASE"/>
    <property type="match status" value="1"/>
</dbReference>
<dbReference type="RefSeq" id="WP_380836386.1">
    <property type="nucleotide sequence ID" value="NZ_JBHSFP010000001.1"/>
</dbReference>
<evidence type="ECO:0000256" key="3">
    <source>
        <dbReference type="SAM" id="SignalP"/>
    </source>
</evidence>
<dbReference type="InterPro" id="IPR050966">
    <property type="entry name" value="Glutamyl_endopeptidase"/>
</dbReference>
<evidence type="ECO:0000313" key="5">
    <source>
        <dbReference type="Proteomes" id="UP001596004"/>
    </source>
</evidence>
<evidence type="ECO:0008006" key="6">
    <source>
        <dbReference type="Google" id="ProtNLM"/>
    </source>
</evidence>
<feature type="compositionally biased region" description="Low complexity" evidence="2">
    <location>
        <begin position="99"/>
        <end position="113"/>
    </location>
</feature>
<organism evidence="4 5">
    <name type="scientific">Sphaerisporangium dianthi</name>
    <dbReference type="NCBI Taxonomy" id="1436120"/>
    <lineage>
        <taxon>Bacteria</taxon>
        <taxon>Bacillati</taxon>
        <taxon>Actinomycetota</taxon>
        <taxon>Actinomycetes</taxon>
        <taxon>Streptosporangiales</taxon>
        <taxon>Streptosporangiaceae</taxon>
        <taxon>Sphaerisporangium</taxon>
    </lineage>
</organism>
<name>A0ABV9CAR6_9ACTN</name>
<feature type="chain" id="PRO_5046399085" description="Peptidase S1 domain-containing protein" evidence="3">
    <location>
        <begin position="21"/>
        <end position="388"/>
    </location>
</feature>
<dbReference type="PROSITE" id="PS00134">
    <property type="entry name" value="TRYPSIN_HIS"/>
    <property type="match status" value="1"/>
</dbReference>
<evidence type="ECO:0000313" key="4">
    <source>
        <dbReference type="EMBL" id="MFC4529707.1"/>
    </source>
</evidence>
<evidence type="ECO:0000256" key="1">
    <source>
        <dbReference type="ARBA" id="ARBA00022729"/>
    </source>
</evidence>
<proteinExistence type="predicted"/>
<dbReference type="InterPro" id="IPR043504">
    <property type="entry name" value="Peptidase_S1_PA_chymotrypsin"/>
</dbReference>
<keyword evidence="5" id="KW-1185">Reference proteome</keyword>
<dbReference type="SUPFAM" id="SSF50494">
    <property type="entry name" value="Trypsin-like serine proteases"/>
    <property type="match status" value="1"/>
</dbReference>
<feature type="compositionally biased region" description="Pro residues" evidence="2">
    <location>
        <begin position="114"/>
        <end position="124"/>
    </location>
</feature>
<dbReference type="Gene3D" id="2.40.10.10">
    <property type="entry name" value="Trypsin-like serine proteases"/>
    <property type="match status" value="2"/>
</dbReference>
<dbReference type="Proteomes" id="UP001596004">
    <property type="component" value="Unassembled WGS sequence"/>
</dbReference>
<accession>A0ABV9CAR6</accession>
<dbReference type="InterPro" id="IPR009003">
    <property type="entry name" value="Peptidase_S1_PA"/>
</dbReference>
<gene>
    <name evidence="4" type="ORF">ACFO60_02930</name>
</gene>
<feature type="compositionally biased region" description="Low complexity" evidence="2">
    <location>
        <begin position="133"/>
        <end position="157"/>
    </location>
</feature>